<accession>A0A812Y7J0</accession>
<evidence type="ECO:0000313" key="2">
    <source>
        <dbReference type="Proteomes" id="UP000601435"/>
    </source>
</evidence>
<feature type="non-terminal residue" evidence="1">
    <location>
        <position position="74"/>
    </location>
</feature>
<feature type="non-terminal residue" evidence="1">
    <location>
        <position position="1"/>
    </location>
</feature>
<protein>
    <submittedName>
        <fullName evidence="1">Uncharacterized protein</fullName>
    </submittedName>
</protein>
<dbReference type="AlphaFoldDB" id="A0A812Y7J0"/>
<dbReference type="EMBL" id="CAJNJA010039801">
    <property type="protein sequence ID" value="CAE7760022.1"/>
    <property type="molecule type" value="Genomic_DNA"/>
</dbReference>
<organism evidence="1 2">
    <name type="scientific">Symbiodinium necroappetens</name>
    <dbReference type="NCBI Taxonomy" id="1628268"/>
    <lineage>
        <taxon>Eukaryota</taxon>
        <taxon>Sar</taxon>
        <taxon>Alveolata</taxon>
        <taxon>Dinophyceae</taxon>
        <taxon>Suessiales</taxon>
        <taxon>Symbiodiniaceae</taxon>
        <taxon>Symbiodinium</taxon>
    </lineage>
</organism>
<dbReference type="Proteomes" id="UP000601435">
    <property type="component" value="Unassembled WGS sequence"/>
</dbReference>
<keyword evidence="2" id="KW-1185">Reference proteome</keyword>
<proteinExistence type="predicted"/>
<comment type="caution">
    <text evidence="1">The sequence shown here is derived from an EMBL/GenBank/DDBJ whole genome shotgun (WGS) entry which is preliminary data.</text>
</comment>
<reference evidence="1" key="1">
    <citation type="submission" date="2021-02" db="EMBL/GenBank/DDBJ databases">
        <authorList>
            <person name="Dougan E. K."/>
            <person name="Rhodes N."/>
            <person name="Thang M."/>
            <person name="Chan C."/>
        </authorList>
    </citation>
    <scope>NUCLEOTIDE SEQUENCE</scope>
</reference>
<gene>
    <name evidence="1" type="ORF">SNEC2469_LOCUS22103</name>
</gene>
<sequence length="74" mass="8279">VMNEYFPRHPKLMAKVPSIELFEGFGGLVVRHMGGIKDMLYRITLRDALVARVLSPLTAPDSGWAQALWQDPVA</sequence>
<evidence type="ECO:0000313" key="1">
    <source>
        <dbReference type="EMBL" id="CAE7760022.1"/>
    </source>
</evidence>
<name>A0A812Y7J0_9DINO</name>